<protein>
    <submittedName>
        <fullName evidence="1">M20/M25/M40 family metallo-hydrolase</fullName>
    </submittedName>
</protein>
<keyword evidence="2" id="KW-1185">Reference proteome</keyword>
<dbReference type="InterPro" id="IPR050072">
    <property type="entry name" value="Peptidase_M20A"/>
</dbReference>
<dbReference type="PANTHER" id="PTHR43808:SF27">
    <property type="entry name" value="PROTEIN ROCB"/>
    <property type="match status" value="1"/>
</dbReference>
<dbReference type="PIRSF" id="PIRSF010386">
    <property type="entry name" value="RocB"/>
    <property type="match status" value="1"/>
</dbReference>
<reference evidence="2" key="1">
    <citation type="journal article" date="2019" name="Int. J. Syst. Evol. Microbiol.">
        <title>The Global Catalogue of Microorganisms (GCM) 10K type strain sequencing project: providing services to taxonomists for standard genome sequencing and annotation.</title>
        <authorList>
            <consortium name="The Broad Institute Genomics Platform"/>
            <consortium name="The Broad Institute Genome Sequencing Center for Infectious Disease"/>
            <person name="Wu L."/>
            <person name="Ma J."/>
        </authorList>
    </citation>
    <scope>NUCLEOTIDE SEQUENCE [LARGE SCALE GENOMIC DNA]</scope>
    <source>
        <strain evidence="2">CGMCC 1.16305</strain>
    </source>
</reference>
<dbReference type="InterPro" id="IPR002933">
    <property type="entry name" value="Peptidase_M20"/>
</dbReference>
<accession>A0ABW2Q1A5</accession>
<evidence type="ECO:0000313" key="1">
    <source>
        <dbReference type="EMBL" id="MFC7394777.1"/>
    </source>
</evidence>
<dbReference type="Gene3D" id="3.40.630.10">
    <property type="entry name" value="Zn peptidases"/>
    <property type="match status" value="1"/>
</dbReference>
<dbReference type="Pfam" id="PF01546">
    <property type="entry name" value="Peptidase_M20"/>
    <property type="match status" value="1"/>
</dbReference>
<dbReference type="RefSeq" id="WP_380968601.1">
    <property type="nucleotide sequence ID" value="NZ_JBHTCO010000039.1"/>
</dbReference>
<name>A0ABW2Q1A5_9BACL</name>
<sequence>MENWQTKDQLKELLVKLVEIPSITGSESEIAMSEYIQLKLSELKFFKNYPHMLELHPTNDGRKLVTALVKNGHSKKTVILLSHFDVVDIEDYGDWKNLAFRPNELTQTFKENRDHIPEEVNKDLNSGHWLFGRGSMDMKAGLALEMSLLEEADAGRFSGNVLLLSVPDEEVNSLGMTTAVEVLLDLAEKYDLEYTAVLNTEPSFPRYPGDEARYIYTGSIGKVLPGFFCYGKETHVGEPLSGLNANYMVSEINRLMELNTDFCQMIEGEMTPPPTNLMQKDLKVDYSVQIPHTAVTLFNLLMLDQPLEVINAELLKIAGQAAKQIEDHHFNQSEKFSQWASFKPESVSVRVMTFEQLKKKAIALYGQSEIERLESYTLANFQELGDRDLSTRLVYDLASLCKHLAPMIVLFYSPPFYPAVTSKDNSKIMDVMQNVIETAKNKNIDINHQYYFAGLSDLSYAALQQDSASLYDLFYNMPLYGKRYDLPVNAMQTLNLPVLNLGPYGKDAHKWTERLDVDFSFGELRPLLSHTVEQLLK</sequence>
<proteinExistence type="predicted"/>
<dbReference type="Proteomes" id="UP001596505">
    <property type="component" value="Unassembled WGS sequence"/>
</dbReference>
<gene>
    <name evidence="1" type="ORF">ACFQRG_17785</name>
</gene>
<organism evidence="1 2">
    <name type="scientific">Scopulibacillus cellulosilyticus</name>
    <dbReference type="NCBI Taxonomy" id="2665665"/>
    <lineage>
        <taxon>Bacteria</taxon>
        <taxon>Bacillati</taxon>
        <taxon>Bacillota</taxon>
        <taxon>Bacilli</taxon>
        <taxon>Bacillales</taxon>
        <taxon>Sporolactobacillaceae</taxon>
        <taxon>Scopulibacillus</taxon>
    </lineage>
</organism>
<evidence type="ECO:0000313" key="2">
    <source>
        <dbReference type="Proteomes" id="UP001596505"/>
    </source>
</evidence>
<comment type="caution">
    <text evidence="1">The sequence shown here is derived from an EMBL/GenBank/DDBJ whole genome shotgun (WGS) entry which is preliminary data.</text>
</comment>
<dbReference type="EMBL" id="JBHTCO010000039">
    <property type="protein sequence ID" value="MFC7394777.1"/>
    <property type="molecule type" value="Genomic_DNA"/>
</dbReference>
<dbReference type="PANTHER" id="PTHR43808">
    <property type="entry name" value="ACETYLORNITHINE DEACETYLASE"/>
    <property type="match status" value="1"/>
</dbReference>
<dbReference type="SUPFAM" id="SSF53187">
    <property type="entry name" value="Zn-dependent exopeptidases"/>
    <property type="match status" value="1"/>
</dbReference>
<dbReference type="InterPro" id="IPR012166">
    <property type="entry name" value="Uncharacterised_RocB"/>
</dbReference>